<keyword evidence="5" id="KW-0963">Cytoplasm</keyword>
<dbReference type="CDD" id="cd02201">
    <property type="entry name" value="FtsZ_type1"/>
    <property type="match status" value="1"/>
</dbReference>
<dbReference type="GO" id="GO:0051258">
    <property type="term" value="P:protein polymerization"/>
    <property type="evidence" value="ECO:0007669"/>
    <property type="project" value="UniProtKB-UniRule"/>
</dbReference>
<comment type="function">
    <text evidence="5">Essential cell division protein that forms a contractile ring structure (Z ring) at the future cell division site. The regulation of the ring assembly controls the timing and the location of cell division. One of the functions of the FtsZ ring is to recruit other cell division proteins to the septum to produce a new cell wall between the dividing cells. Binds GTP and shows GTPase activity.</text>
</comment>
<dbReference type="InterPro" id="IPR018316">
    <property type="entry name" value="Tubulin/FtsZ_2-layer-sand-dom"/>
</dbReference>
<feature type="binding site" evidence="5">
    <location>
        <position position="151"/>
    </location>
    <ligand>
        <name>GTP</name>
        <dbReference type="ChEBI" id="CHEBI:37565"/>
    </ligand>
</feature>
<dbReference type="GO" id="GO:0005525">
    <property type="term" value="F:GTP binding"/>
    <property type="evidence" value="ECO:0007669"/>
    <property type="project" value="UniProtKB-UniRule"/>
</dbReference>
<keyword evidence="2 5" id="KW-0547">Nucleotide-binding</keyword>
<comment type="similarity">
    <text evidence="1 5">Belongs to the FtsZ family.</text>
</comment>
<protein>
    <recommendedName>
        <fullName evidence="5 6">Cell division protein FtsZ</fullName>
    </recommendedName>
</protein>
<dbReference type="InterPro" id="IPR045061">
    <property type="entry name" value="FtsZ/CetZ"/>
</dbReference>
<dbReference type="GO" id="GO:0005737">
    <property type="term" value="C:cytoplasm"/>
    <property type="evidence" value="ECO:0007669"/>
    <property type="project" value="UniProtKB-SubCell"/>
</dbReference>
<keyword evidence="4 5" id="KW-0717">Septation</keyword>
<feature type="binding site" evidence="5">
    <location>
        <position position="154"/>
    </location>
    <ligand>
        <name>GTP</name>
        <dbReference type="ChEBI" id="CHEBI:37565"/>
    </ligand>
</feature>
<dbReference type="GO" id="GO:0003924">
    <property type="term" value="F:GTPase activity"/>
    <property type="evidence" value="ECO:0007669"/>
    <property type="project" value="UniProtKB-UniRule"/>
</dbReference>
<dbReference type="SUPFAM" id="SSF52490">
    <property type="entry name" value="Tubulin nucleotide-binding domain-like"/>
    <property type="match status" value="1"/>
</dbReference>
<evidence type="ECO:0000256" key="2">
    <source>
        <dbReference type="ARBA" id="ARBA00022741"/>
    </source>
</evidence>
<dbReference type="InterPro" id="IPR024757">
    <property type="entry name" value="FtsZ_C"/>
</dbReference>
<feature type="domain" description="Tubulin/FtsZ GTPase" evidence="7">
    <location>
        <begin position="24"/>
        <end position="215"/>
    </location>
</feature>
<sequence length="349" mass="36827">MGLIDSALESNINNLDESEMFRAKIAVCGLGGCGSNTVQRLSRIGVKGANLIAVNTDSKHINTLDTSIRKMLIGGPLTNGFGAGGFPEMGSKAAEFSKTDLQRELSDYNLVFITAGMGGGTGTGAAPIAAQIAKENGAIVIGIVTFPFRLEGVRIQTAAKGLEALGKNVDTLIVVDNQRLVEMYPNLSIEQAFRLADEVAARAVRGITETVNVPSFINLDFADVRNVMRGGGLAMISIGEGAGENKVDEAIKDVLKNKLLEVDYHEANSILIHITGGEDLTLGEANEIGSKLTDMTSPKANVVWGARVDPAYNGKLEIIAIFAGVKGPSIFGATEEKPENTGYYGLEPV</sequence>
<evidence type="ECO:0000313" key="10">
    <source>
        <dbReference type="Proteomes" id="UP000332487"/>
    </source>
</evidence>
<dbReference type="Pfam" id="PF00091">
    <property type="entry name" value="Tubulin"/>
    <property type="match status" value="1"/>
</dbReference>
<dbReference type="SMART" id="SM00864">
    <property type="entry name" value="Tubulin"/>
    <property type="match status" value="1"/>
</dbReference>
<evidence type="ECO:0000256" key="5">
    <source>
        <dbReference type="HAMAP-Rule" id="MF_00909"/>
    </source>
</evidence>
<dbReference type="SUPFAM" id="SSF55307">
    <property type="entry name" value="Tubulin C-terminal domain-like"/>
    <property type="match status" value="1"/>
</dbReference>
<evidence type="ECO:0000256" key="1">
    <source>
        <dbReference type="ARBA" id="ARBA00009690"/>
    </source>
</evidence>
<dbReference type="InterPro" id="IPR036525">
    <property type="entry name" value="Tubulin/FtsZ_GTPase_sf"/>
</dbReference>
<accession>C7DHY3</accession>
<proteinExistence type="inferred from homology"/>
<keyword evidence="5 9" id="KW-0132">Cell division</keyword>
<comment type="caution">
    <text evidence="5">Lacks conserved residue(s) required for the propagation of feature annotation.</text>
</comment>
<organism evidence="9 10">
    <name type="scientific">Candidatus Micrarchaeum acidiphilum ARMAN-2</name>
    <dbReference type="NCBI Taxonomy" id="425595"/>
    <lineage>
        <taxon>Archaea</taxon>
        <taxon>Candidatus Micrarchaeota</taxon>
        <taxon>Candidatus Micrarchaeia</taxon>
        <taxon>Candidatus Micrarchaeales</taxon>
        <taxon>Candidatus Micrarchaeaceae</taxon>
        <taxon>Candidatus Micrarchaeum</taxon>
    </lineage>
</organism>
<dbReference type="EMBL" id="GG697241">
    <property type="protein sequence ID" value="EET89557.1"/>
    <property type="molecule type" value="Genomic_DNA"/>
</dbReference>
<dbReference type="Pfam" id="PF12327">
    <property type="entry name" value="FtsZ_C"/>
    <property type="match status" value="1"/>
</dbReference>
<reference evidence="9 10" key="2">
    <citation type="journal article" date="2010" name="Proc. Natl. Acad. Sci. U.S.A.">
        <title>Enigmatic, ultrasmall, uncultivated Archaea.</title>
        <authorList>
            <person name="Baker B.J."/>
            <person name="Comolli L.R."/>
            <person name="Dick G.J."/>
            <person name="Hauser L.J."/>
            <person name="Hyatt D."/>
            <person name="Dill B.D."/>
            <person name="Land M.L."/>
            <person name="Verberkmoes N.C."/>
            <person name="Hettich R.L."/>
            <person name="Banfield J.F."/>
        </authorList>
    </citation>
    <scope>NUCLEOTIDE SEQUENCE [LARGE SCALE GENOMIC DNA]</scope>
    <source>
        <strain evidence="9">ARMAN-2</strain>
    </source>
</reference>
<dbReference type="NCBIfam" id="TIGR00065">
    <property type="entry name" value="ftsZ"/>
    <property type="match status" value="1"/>
</dbReference>
<name>C7DHY3_MICA2</name>
<dbReference type="InterPro" id="IPR000158">
    <property type="entry name" value="Cell_div_FtsZ"/>
</dbReference>
<dbReference type="SMART" id="SM00865">
    <property type="entry name" value="Tubulin_C"/>
    <property type="match status" value="1"/>
</dbReference>
<dbReference type="Gene3D" id="3.40.50.1440">
    <property type="entry name" value="Tubulin/FtsZ, GTPase domain"/>
    <property type="match status" value="1"/>
</dbReference>
<reference evidence="9 10" key="1">
    <citation type="journal article" date="2009" name="Genome Biol.">
        <title>Community-wide analysis of microbial genome sequence signatures.</title>
        <authorList>
            <person name="Dick G.J."/>
            <person name="Andersson A.F."/>
            <person name="Baker B.J."/>
            <person name="Simmons S.L."/>
            <person name="Thomas B.C."/>
            <person name="Yelton A.P."/>
            <person name="Banfield J.F."/>
        </authorList>
    </citation>
    <scope>NUCLEOTIDE SEQUENCE [LARGE SCALE GENOMIC DNA]</scope>
    <source>
        <strain evidence="9">ARMAN-2</strain>
    </source>
</reference>
<keyword evidence="3 5" id="KW-0342">GTP-binding</keyword>
<evidence type="ECO:0000259" key="8">
    <source>
        <dbReference type="SMART" id="SM00865"/>
    </source>
</evidence>
<dbReference type="PRINTS" id="PR00423">
    <property type="entry name" value="CELLDVISFTSZ"/>
</dbReference>
<evidence type="ECO:0000256" key="3">
    <source>
        <dbReference type="ARBA" id="ARBA00023134"/>
    </source>
</evidence>
<feature type="domain" description="Tubulin/FtsZ 2-layer sandwich" evidence="8">
    <location>
        <begin position="217"/>
        <end position="334"/>
    </location>
</feature>
<dbReference type="Proteomes" id="UP000332487">
    <property type="component" value="Unassembled WGS sequence"/>
</dbReference>
<dbReference type="HAMAP" id="MF_00909">
    <property type="entry name" value="FtsZ"/>
    <property type="match status" value="1"/>
</dbReference>
<keyword evidence="5" id="KW-0131">Cell cycle</keyword>
<comment type="subcellular location">
    <subcellularLocation>
        <location evidence="5">Cytoplasm</location>
    </subcellularLocation>
    <text evidence="5">Assembles at midcell at the inner surface of the cytoplasmic membrane.</text>
</comment>
<feature type="binding site" evidence="5">
    <location>
        <position position="197"/>
    </location>
    <ligand>
        <name>GTP</name>
        <dbReference type="ChEBI" id="CHEBI:37565"/>
    </ligand>
</feature>
<gene>
    <name evidence="5" type="primary">ftsZ</name>
    <name evidence="9" type="ORF">UNLARM2_0677</name>
</gene>
<keyword evidence="10" id="KW-1185">Reference proteome</keyword>
<dbReference type="AlphaFoldDB" id="C7DHY3"/>
<dbReference type="PANTHER" id="PTHR30314">
    <property type="entry name" value="CELL DIVISION PROTEIN FTSZ-RELATED"/>
    <property type="match status" value="1"/>
</dbReference>
<dbReference type="GO" id="GO:0032153">
    <property type="term" value="C:cell division site"/>
    <property type="evidence" value="ECO:0007669"/>
    <property type="project" value="UniProtKB-UniRule"/>
</dbReference>
<evidence type="ECO:0000256" key="6">
    <source>
        <dbReference type="NCBIfam" id="TIGR00065"/>
    </source>
</evidence>
<evidence type="ECO:0000256" key="4">
    <source>
        <dbReference type="ARBA" id="ARBA00023210"/>
    </source>
</evidence>
<dbReference type="InterPro" id="IPR008280">
    <property type="entry name" value="Tub_FtsZ_C"/>
</dbReference>
<evidence type="ECO:0000313" key="9">
    <source>
        <dbReference type="EMBL" id="EET89557.1"/>
    </source>
</evidence>
<feature type="binding site" evidence="5">
    <location>
        <begin position="120"/>
        <end position="122"/>
    </location>
    <ligand>
        <name>GTP</name>
        <dbReference type="ChEBI" id="CHEBI:37565"/>
    </ligand>
</feature>
<dbReference type="GO" id="GO:0043093">
    <property type="term" value="P:FtsZ-dependent cytokinesis"/>
    <property type="evidence" value="ECO:0007669"/>
    <property type="project" value="UniProtKB-UniRule"/>
</dbReference>
<dbReference type="InterPro" id="IPR003008">
    <property type="entry name" value="Tubulin_FtsZ_GTPase"/>
</dbReference>
<dbReference type="PANTHER" id="PTHR30314:SF3">
    <property type="entry name" value="MITOCHONDRIAL DIVISION PROTEIN FSZA"/>
    <property type="match status" value="1"/>
</dbReference>
<evidence type="ECO:0000259" key="7">
    <source>
        <dbReference type="SMART" id="SM00864"/>
    </source>
</evidence>
<comment type="subunit">
    <text evidence="5">Homodimer. Polymerizes to form a dynamic ring structure in a strictly GTP-dependent manner. Interacts directly with several other division proteins.</text>
</comment>